<evidence type="ECO:0000256" key="1">
    <source>
        <dbReference type="ARBA" id="ARBA00005046"/>
    </source>
</evidence>
<organism evidence="5 6">
    <name type="scientific">Metallumcola ferriviriculae</name>
    <dbReference type="NCBI Taxonomy" id="3039180"/>
    <lineage>
        <taxon>Bacteria</taxon>
        <taxon>Bacillati</taxon>
        <taxon>Bacillota</taxon>
        <taxon>Clostridia</taxon>
        <taxon>Neomoorellales</taxon>
        <taxon>Desulfitibacteraceae</taxon>
        <taxon>Metallumcola</taxon>
    </lineage>
</organism>
<protein>
    <submittedName>
        <fullName evidence="5">MogA/MoaB family molybdenum cofactor biosynthesis protein</fullName>
    </submittedName>
</protein>
<evidence type="ECO:0000256" key="3">
    <source>
        <dbReference type="SAM" id="MobiDB-lite"/>
    </source>
</evidence>
<dbReference type="NCBIfam" id="TIGR00177">
    <property type="entry name" value="molyb_syn"/>
    <property type="match status" value="1"/>
</dbReference>
<dbReference type="PANTHER" id="PTHR43764:SF1">
    <property type="entry name" value="MOLYBDOPTERIN MOLYBDOTRANSFERASE"/>
    <property type="match status" value="1"/>
</dbReference>
<dbReference type="InterPro" id="IPR036425">
    <property type="entry name" value="MoaB/Mog-like_dom_sf"/>
</dbReference>
<dbReference type="KEGG" id="dbc:MFMK1_003373"/>
<gene>
    <name evidence="5" type="ORF">MFMK1_003373</name>
</gene>
<dbReference type="Pfam" id="PF00994">
    <property type="entry name" value="MoCF_biosynth"/>
    <property type="match status" value="1"/>
</dbReference>
<dbReference type="Gene3D" id="3.40.980.10">
    <property type="entry name" value="MoaB/Mog-like domain"/>
    <property type="match status" value="1"/>
</dbReference>
<comment type="pathway">
    <text evidence="1">Cofactor biosynthesis; molybdopterin biosynthesis.</text>
</comment>
<dbReference type="Proteomes" id="UP001329915">
    <property type="component" value="Chromosome"/>
</dbReference>
<dbReference type="PANTHER" id="PTHR43764">
    <property type="entry name" value="MOLYBDENUM COFACTOR BIOSYNTHESIS"/>
    <property type="match status" value="1"/>
</dbReference>
<evidence type="ECO:0000256" key="2">
    <source>
        <dbReference type="ARBA" id="ARBA00023150"/>
    </source>
</evidence>
<dbReference type="CDD" id="cd00886">
    <property type="entry name" value="MogA_MoaB"/>
    <property type="match status" value="1"/>
</dbReference>
<keyword evidence="6" id="KW-1185">Reference proteome</keyword>
<proteinExistence type="predicted"/>
<name>A0AAU0UT87_9FIRM</name>
<feature type="region of interest" description="Disordered" evidence="3">
    <location>
        <begin position="1"/>
        <end position="21"/>
    </location>
</feature>
<evidence type="ECO:0000313" key="6">
    <source>
        <dbReference type="Proteomes" id="UP001329915"/>
    </source>
</evidence>
<dbReference type="AlphaFoldDB" id="A0AAU0UT87"/>
<keyword evidence="2" id="KW-0501">Molybdenum cofactor biosynthesis</keyword>
<feature type="compositionally biased region" description="Basic and acidic residues" evidence="3">
    <location>
        <begin position="12"/>
        <end position="21"/>
    </location>
</feature>
<dbReference type="SUPFAM" id="SSF53218">
    <property type="entry name" value="Molybdenum cofactor biosynthesis proteins"/>
    <property type="match status" value="1"/>
</dbReference>
<dbReference type="GO" id="GO:0006777">
    <property type="term" value="P:Mo-molybdopterin cofactor biosynthetic process"/>
    <property type="evidence" value="ECO:0007669"/>
    <property type="project" value="UniProtKB-KW"/>
</dbReference>
<accession>A0AAU0UT87</accession>
<dbReference type="RefSeq" id="WP_366922893.1">
    <property type="nucleotide sequence ID" value="NZ_CP121694.1"/>
</dbReference>
<dbReference type="InterPro" id="IPR001453">
    <property type="entry name" value="MoaB/Mog_dom"/>
</dbReference>
<evidence type="ECO:0000259" key="4">
    <source>
        <dbReference type="SMART" id="SM00852"/>
    </source>
</evidence>
<evidence type="ECO:0000313" key="5">
    <source>
        <dbReference type="EMBL" id="WRO23511.1"/>
    </source>
</evidence>
<dbReference type="EMBL" id="CP121694">
    <property type="protein sequence ID" value="WRO23511.1"/>
    <property type="molecule type" value="Genomic_DNA"/>
</dbReference>
<sequence length="164" mass="17682">MIKVGIITASDKGSRGEREDKSAPVIKDMARQIGGEVIHYVIVPDEQTELVRSMKYCADVLKLDLVFTTGGTGMSPRDITPEATMSIVERLVPGIPEAMRMRSLAVTDRAMLSRAVAGIRAETLIINLPGSPKAVKECLDVILPPLKHGIEILRGDTGECGSNI</sequence>
<dbReference type="SMART" id="SM00852">
    <property type="entry name" value="MoCF_biosynth"/>
    <property type="match status" value="1"/>
</dbReference>
<feature type="domain" description="MoaB/Mog" evidence="4">
    <location>
        <begin position="5"/>
        <end position="149"/>
    </location>
</feature>
<dbReference type="InterPro" id="IPR051920">
    <property type="entry name" value="MPT_Adenylyltrnsfr/MoaC-Rel"/>
</dbReference>
<reference evidence="5 6" key="1">
    <citation type="submission" date="2023-04" db="EMBL/GenBank/DDBJ databases">
        <authorList>
            <person name="Hsu D."/>
        </authorList>
    </citation>
    <scope>NUCLEOTIDE SEQUENCE [LARGE SCALE GENOMIC DNA]</scope>
    <source>
        <strain evidence="5 6">MK1</strain>
    </source>
</reference>